<keyword evidence="1" id="KW-0547">Nucleotide-binding</keyword>
<dbReference type="OrthoDB" id="7360772at2"/>
<evidence type="ECO:0000259" key="2">
    <source>
        <dbReference type="Pfam" id="PF24729"/>
    </source>
</evidence>
<gene>
    <name evidence="3" type="ORF">E4680_13245</name>
</gene>
<dbReference type="GO" id="GO:0000166">
    <property type="term" value="F:nucleotide binding"/>
    <property type="evidence" value="ECO:0007669"/>
    <property type="project" value="UniProtKB-KW"/>
</dbReference>
<evidence type="ECO:0000313" key="4">
    <source>
        <dbReference type="Proteomes" id="UP000297890"/>
    </source>
</evidence>
<feature type="domain" description="Acb2/Tad1 hairpin" evidence="2">
    <location>
        <begin position="7"/>
        <end position="69"/>
    </location>
</feature>
<accession>A0A4Z0F5M1</accession>
<comment type="caution">
    <text evidence="3">The sequence shown here is derived from an EMBL/GenBank/DDBJ whole genome shotgun (WGS) entry which is preliminary data.</text>
</comment>
<dbReference type="Proteomes" id="UP000297890">
    <property type="component" value="Unassembled WGS sequence"/>
</dbReference>
<dbReference type="EMBL" id="SRIO01000033">
    <property type="protein sequence ID" value="TFZ81249.1"/>
    <property type="molecule type" value="Genomic_DNA"/>
</dbReference>
<evidence type="ECO:0000256" key="1">
    <source>
        <dbReference type="ARBA" id="ARBA00022741"/>
    </source>
</evidence>
<sequence>MKDQHEKIKGYRDLSQEEIDLMNEGKELAEQCGAFIAKLEATEGTDKRSVALGKTNLQQGFMWAIRGVAQPTTF</sequence>
<reference evidence="3 4" key="1">
    <citation type="journal article" date="2019" name="ISME J.">
        <title>Candidatus Macondimonas diazotrophica, a novel gammaproteobacterial genus dominating crude-oil-contaminated coastal sediments.</title>
        <authorList>
            <person name="Karthikeyan S."/>
            <person name="Konstantinidis K."/>
        </authorList>
    </citation>
    <scope>NUCLEOTIDE SEQUENCE [LARGE SCALE GENOMIC DNA]</scope>
    <source>
        <strain evidence="3 4">KTK01</strain>
    </source>
</reference>
<keyword evidence="4" id="KW-1185">Reference proteome</keyword>
<organism evidence="3 4">
    <name type="scientific">Candidatus Macondimonas diazotrophica</name>
    <dbReference type="NCBI Taxonomy" id="2305248"/>
    <lineage>
        <taxon>Bacteria</taxon>
        <taxon>Pseudomonadati</taxon>
        <taxon>Pseudomonadota</taxon>
        <taxon>Gammaproteobacteria</taxon>
        <taxon>Chromatiales</taxon>
        <taxon>Ectothiorhodospiraceae</taxon>
        <taxon>Candidatus Macondimonas</taxon>
    </lineage>
</organism>
<evidence type="ECO:0000313" key="3">
    <source>
        <dbReference type="EMBL" id="TFZ81249.1"/>
    </source>
</evidence>
<name>A0A4Z0F5M1_9GAMM</name>
<dbReference type="InterPro" id="IPR056098">
    <property type="entry name" value="Acb2/Tad1_hairpin"/>
</dbReference>
<proteinExistence type="predicted"/>
<protein>
    <recommendedName>
        <fullName evidence="2">Acb2/Tad1 hairpin domain-containing protein</fullName>
    </recommendedName>
</protein>
<dbReference type="AlphaFoldDB" id="A0A4Z0F5M1"/>
<dbReference type="Pfam" id="PF24729">
    <property type="entry name" value="Acb2_Tad1_hairpin"/>
    <property type="match status" value="1"/>
</dbReference>